<feature type="transmembrane region" description="Helical" evidence="6">
    <location>
        <begin position="309"/>
        <end position="336"/>
    </location>
</feature>
<feature type="transmembrane region" description="Helical" evidence="6">
    <location>
        <begin position="676"/>
        <end position="695"/>
    </location>
</feature>
<keyword evidence="5 6" id="KW-0472">Membrane</keyword>
<evidence type="ECO:0000256" key="5">
    <source>
        <dbReference type="ARBA" id="ARBA00023136"/>
    </source>
</evidence>
<organism evidence="8 9">
    <name type="scientific">Jatrophihabitans cynanchi</name>
    <dbReference type="NCBI Taxonomy" id="2944128"/>
    <lineage>
        <taxon>Bacteria</taxon>
        <taxon>Bacillati</taxon>
        <taxon>Actinomycetota</taxon>
        <taxon>Actinomycetes</taxon>
        <taxon>Jatrophihabitantales</taxon>
        <taxon>Jatrophihabitantaceae</taxon>
        <taxon>Jatrophihabitans</taxon>
    </lineage>
</organism>
<evidence type="ECO:0000313" key="9">
    <source>
        <dbReference type="Proteomes" id="UP001164693"/>
    </source>
</evidence>
<evidence type="ECO:0000256" key="6">
    <source>
        <dbReference type="SAM" id="Phobius"/>
    </source>
</evidence>
<dbReference type="SUPFAM" id="SSF82866">
    <property type="entry name" value="Multidrug efflux transporter AcrB transmembrane domain"/>
    <property type="match status" value="2"/>
</dbReference>
<evidence type="ECO:0000256" key="2">
    <source>
        <dbReference type="ARBA" id="ARBA00022475"/>
    </source>
</evidence>
<reference evidence="8" key="1">
    <citation type="submission" date="2022-05" db="EMBL/GenBank/DDBJ databases">
        <title>Jatrophihabitans sp. SB3-54 whole genome sequence.</title>
        <authorList>
            <person name="Suh M.K."/>
            <person name="Eom M.K."/>
            <person name="Kim J.S."/>
            <person name="Kim H.S."/>
            <person name="Do H.E."/>
            <person name="Shin Y.K."/>
            <person name="Lee J.-S."/>
        </authorList>
    </citation>
    <scope>NUCLEOTIDE SEQUENCE</scope>
    <source>
        <strain evidence="8">SB3-54</strain>
    </source>
</reference>
<feature type="transmembrane region" description="Helical" evidence="6">
    <location>
        <begin position="647"/>
        <end position="670"/>
    </location>
</feature>
<dbReference type="EMBL" id="CP097463">
    <property type="protein sequence ID" value="WAX58042.1"/>
    <property type="molecule type" value="Genomic_DNA"/>
</dbReference>
<gene>
    <name evidence="8" type="ORF">M6B22_04550</name>
</gene>
<sequence>MSQAPATTRRPATVRVARWSATHPWRAIALWLVFVSACIAIGNLSGLRTISEVDATPGQAGHAAKLVHDSGLSEPATEDVLITARSGTLDHAAAARAAHDVRSRMAVLPEVAKVDAPVTAKNGAAVLVEVTLRGNPGDARDRVGPLLDTTAKTQQAFPALRVEQAGAASLTNAVNDQVSSDLGAAADFSLPVTLVILLVAFGAILAAGVPVLLALSAVGSATGLSALVSHLIPDSGSTSSMILLMGMAVGVDYSLFYVKRARSERHRHGRSHLDAIEIAAETSGHSVIVSGLAVIVAMLGLFVVGDPVFASLAAGSIIVVAVAVLSSLTVLPAVLVKLGRRIDRPRVPVLWRWSTADREPRLLPWLLRPALTRPGRTLLISVLALGALAVPALSMRLQSDTLQTLPQSIGETHAFARLTAAFPSRSTTHYIVVQAPAGESGAVAARLRELAGRLDGDALFVAGSGEVRTSADHTVHVLQIATDRDPESGAARDSVRQLRGTLVPGAVRGLHDVHWAVGGETATSLDTDTALSNALPWVIGFVVLLTMLIMGWVFRSALIALSTALINLLSAGAAFGVLVLTFQHTWAEKLLDFRSTGAVINWIPLFTFAVLFGLSMDYHVFVLNHVREAVAGGMSTRHAVRAGITRSAGTVTSAALVMVSVFAIFAALHMVEMKQLGFTLAVAVLIDALVVRVIVLPSLLTLLGRWTWWPGSAFAQRHRPVHLGGAVEQPHLDHAGVG</sequence>
<evidence type="ECO:0000256" key="1">
    <source>
        <dbReference type="ARBA" id="ARBA00004651"/>
    </source>
</evidence>
<dbReference type="PANTHER" id="PTHR33406">
    <property type="entry name" value="MEMBRANE PROTEIN MJ1562-RELATED"/>
    <property type="match status" value="1"/>
</dbReference>
<protein>
    <submittedName>
        <fullName evidence="8">MMPL family transporter</fullName>
    </submittedName>
</protein>
<dbReference type="InterPro" id="IPR004869">
    <property type="entry name" value="MMPL_dom"/>
</dbReference>
<feature type="transmembrane region" description="Helical" evidence="6">
    <location>
        <begin position="534"/>
        <end position="554"/>
    </location>
</feature>
<feature type="transmembrane region" description="Helical" evidence="6">
    <location>
        <begin position="378"/>
        <end position="397"/>
    </location>
</feature>
<evidence type="ECO:0000259" key="7">
    <source>
        <dbReference type="Pfam" id="PF03176"/>
    </source>
</evidence>
<feature type="transmembrane region" description="Helical" evidence="6">
    <location>
        <begin position="602"/>
        <end position="626"/>
    </location>
</feature>
<dbReference type="Gene3D" id="1.20.1640.10">
    <property type="entry name" value="Multidrug efflux transporter AcrB transmembrane domain"/>
    <property type="match status" value="2"/>
</dbReference>
<keyword evidence="4 6" id="KW-1133">Transmembrane helix</keyword>
<dbReference type="Pfam" id="PF03176">
    <property type="entry name" value="MMPL"/>
    <property type="match status" value="2"/>
</dbReference>
<dbReference type="Proteomes" id="UP001164693">
    <property type="component" value="Chromosome"/>
</dbReference>
<keyword evidence="9" id="KW-1185">Reference proteome</keyword>
<feature type="transmembrane region" description="Helical" evidence="6">
    <location>
        <begin position="278"/>
        <end position="303"/>
    </location>
</feature>
<dbReference type="RefSeq" id="WP_269444591.1">
    <property type="nucleotide sequence ID" value="NZ_CP097463.1"/>
</dbReference>
<feature type="domain" description="Membrane transport protein MMPL" evidence="7">
    <location>
        <begin position="104"/>
        <end position="360"/>
    </location>
</feature>
<feature type="transmembrane region" description="Helical" evidence="6">
    <location>
        <begin position="238"/>
        <end position="258"/>
    </location>
</feature>
<name>A0ABY7K353_9ACTN</name>
<keyword evidence="2" id="KW-1003">Cell membrane</keyword>
<dbReference type="PANTHER" id="PTHR33406:SF13">
    <property type="entry name" value="MEMBRANE PROTEIN YDFJ"/>
    <property type="match status" value="1"/>
</dbReference>
<evidence type="ECO:0000256" key="3">
    <source>
        <dbReference type="ARBA" id="ARBA00022692"/>
    </source>
</evidence>
<feature type="domain" description="Membrane transport protein MMPL" evidence="7">
    <location>
        <begin position="405"/>
        <end position="721"/>
    </location>
</feature>
<comment type="subcellular location">
    <subcellularLocation>
        <location evidence="1">Cell membrane</location>
        <topology evidence="1">Multi-pass membrane protein</topology>
    </subcellularLocation>
</comment>
<proteinExistence type="predicted"/>
<evidence type="ECO:0000313" key="8">
    <source>
        <dbReference type="EMBL" id="WAX58042.1"/>
    </source>
</evidence>
<feature type="transmembrane region" description="Helical" evidence="6">
    <location>
        <begin position="28"/>
        <end position="47"/>
    </location>
</feature>
<keyword evidence="3 6" id="KW-0812">Transmembrane</keyword>
<feature type="transmembrane region" description="Helical" evidence="6">
    <location>
        <begin position="561"/>
        <end position="582"/>
    </location>
</feature>
<feature type="transmembrane region" description="Helical" evidence="6">
    <location>
        <begin position="194"/>
        <end position="218"/>
    </location>
</feature>
<dbReference type="InterPro" id="IPR050545">
    <property type="entry name" value="Mycobact_MmpL"/>
</dbReference>
<evidence type="ECO:0000256" key="4">
    <source>
        <dbReference type="ARBA" id="ARBA00022989"/>
    </source>
</evidence>
<accession>A0ABY7K353</accession>